<evidence type="ECO:0000259" key="1">
    <source>
        <dbReference type="Pfam" id="PF06985"/>
    </source>
</evidence>
<feature type="domain" description="Heterokaryon incompatibility" evidence="1">
    <location>
        <begin position="80"/>
        <end position="220"/>
    </location>
</feature>
<dbReference type="RefSeq" id="XP_018061230.1">
    <property type="nucleotide sequence ID" value="XM_018219042.1"/>
</dbReference>
<dbReference type="InterPro" id="IPR010730">
    <property type="entry name" value="HET"/>
</dbReference>
<accession>A0A132B394</accession>
<dbReference type="EMBL" id="KQ947443">
    <property type="protein sequence ID" value="KUJ06875.1"/>
    <property type="molecule type" value="Genomic_DNA"/>
</dbReference>
<protein>
    <submittedName>
        <fullName evidence="2">HET-domain-containing protein</fullName>
    </submittedName>
</protein>
<dbReference type="Proteomes" id="UP000070700">
    <property type="component" value="Unassembled WGS sequence"/>
</dbReference>
<dbReference type="InParanoid" id="A0A132B394"/>
<evidence type="ECO:0000313" key="2">
    <source>
        <dbReference type="EMBL" id="KUJ06875.1"/>
    </source>
</evidence>
<dbReference type="Pfam" id="PF06985">
    <property type="entry name" value="HET"/>
    <property type="match status" value="1"/>
</dbReference>
<reference evidence="2 3" key="1">
    <citation type="submission" date="2015-10" db="EMBL/GenBank/DDBJ databases">
        <title>Full genome of DAOMC 229536 Phialocephala scopiformis, a fungal endophyte of spruce producing the potent anti-insectan compound rugulosin.</title>
        <authorList>
            <consortium name="DOE Joint Genome Institute"/>
            <person name="Walker A.K."/>
            <person name="Frasz S.L."/>
            <person name="Seifert K.A."/>
            <person name="Miller J.D."/>
            <person name="Mondo S.J."/>
            <person name="Labutti K."/>
            <person name="Lipzen A."/>
            <person name="Dockter R."/>
            <person name="Kennedy M."/>
            <person name="Grigoriev I.V."/>
            <person name="Spatafora J.W."/>
        </authorList>
    </citation>
    <scope>NUCLEOTIDE SEQUENCE [LARGE SCALE GENOMIC DNA]</scope>
    <source>
        <strain evidence="2 3">CBS 120377</strain>
    </source>
</reference>
<name>A0A132B394_MOLSC</name>
<sequence>MGSIAMYQYESLEQRDSIRLLRLLPSNDIEADLHGEIVHTTISNEVMDTDLLNIYPSEAVERFWSEPYQPSDAYSFIGGYTALSYTWVDPEMSSTIYVDGKQLGITANLEQALRSLRLEVKTPRLWVDSICINQADAQERSQQVQQMCSIYKTAASTIIYLGPSTELSTSCFKSAANSPEEPREYLRELKLDKEVLKALKAGRDEILGRSWFTRAWTFQELVVSRRPWMCCGTQCLPWSRLCTYFLQKRRWNIDLGMDIFSRETMFSNAWERDPWGLDDAVDGRGLHDAVDGRYSIIREPETNCLRITPKGARIMDKVRQIYQAPASYVIEEDDKFSLFTLLEFRQGFATTDPRDAVFSLYGVLDNNDPAIMSTPVNYEKSTPEVYIDLSTALLSTDEKQGYAVFTHVENDRSIPGLPSWVPNFAAARKYDQAIRSHVIERRYCTFKQEQITDFKIYKNLNAIVCRGHHFLSKITKLSEALEDSKIRRIEARIFEQGDGRIIVDFSKEGNGGDGDIAVDNYKENGVGRLCYERPACLKGRRIATMDDGGIALVPEGAILGDMLCVLKGGSVPWIVREKNGDISEGLDEKMIADFHGRISGVRHCTLIGQCWKSGFQVLVEDIGCHDTGFMLW</sequence>
<dbReference type="PANTHER" id="PTHR24148">
    <property type="entry name" value="ANKYRIN REPEAT DOMAIN-CONTAINING PROTEIN 39 HOMOLOG-RELATED"/>
    <property type="match status" value="1"/>
</dbReference>
<organism evidence="2 3">
    <name type="scientific">Mollisia scopiformis</name>
    <name type="common">Conifer needle endophyte fungus</name>
    <name type="synonym">Phialocephala scopiformis</name>
    <dbReference type="NCBI Taxonomy" id="149040"/>
    <lineage>
        <taxon>Eukaryota</taxon>
        <taxon>Fungi</taxon>
        <taxon>Dikarya</taxon>
        <taxon>Ascomycota</taxon>
        <taxon>Pezizomycotina</taxon>
        <taxon>Leotiomycetes</taxon>
        <taxon>Helotiales</taxon>
        <taxon>Mollisiaceae</taxon>
        <taxon>Mollisia</taxon>
    </lineage>
</organism>
<proteinExistence type="predicted"/>
<dbReference type="STRING" id="149040.A0A132B394"/>
<gene>
    <name evidence="2" type="ORF">LY89DRAFT_726275</name>
</gene>
<evidence type="ECO:0000313" key="3">
    <source>
        <dbReference type="Proteomes" id="UP000070700"/>
    </source>
</evidence>
<dbReference type="KEGG" id="psco:LY89DRAFT_726275"/>
<dbReference type="PANTHER" id="PTHR24148:SF82">
    <property type="entry name" value="HETEROKARYON INCOMPATIBILITY DOMAIN-CONTAINING PROTEIN"/>
    <property type="match status" value="1"/>
</dbReference>
<dbReference type="InterPro" id="IPR052895">
    <property type="entry name" value="HetReg/Transcr_Mod"/>
</dbReference>
<keyword evidence="3" id="KW-1185">Reference proteome</keyword>
<dbReference type="OrthoDB" id="4587016at2759"/>
<dbReference type="GeneID" id="28828768"/>
<dbReference type="AlphaFoldDB" id="A0A132B394"/>